<keyword evidence="1" id="KW-0175">Coiled coil</keyword>
<keyword evidence="4" id="KW-1185">Reference proteome</keyword>
<gene>
    <name evidence="3" type="ORF">HYDPIDRAFT_120327</name>
</gene>
<dbReference type="EMBL" id="KN840106">
    <property type="protein sequence ID" value="KIJ57803.1"/>
    <property type="molecule type" value="Genomic_DNA"/>
</dbReference>
<accession>A0A0C9VWZ3</accession>
<protein>
    <submittedName>
        <fullName evidence="3">Uncharacterized protein</fullName>
    </submittedName>
</protein>
<feature type="compositionally biased region" description="Low complexity" evidence="2">
    <location>
        <begin position="37"/>
        <end position="49"/>
    </location>
</feature>
<evidence type="ECO:0000313" key="4">
    <source>
        <dbReference type="Proteomes" id="UP000053820"/>
    </source>
</evidence>
<dbReference type="Proteomes" id="UP000053820">
    <property type="component" value="Unassembled WGS sequence"/>
</dbReference>
<evidence type="ECO:0000256" key="2">
    <source>
        <dbReference type="SAM" id="MobiDB-lite"/>
    </source>
</evidence>
<feature type="coiled-coil region" evidence="1">
    <location>
        <begin position="101"/>
        <end position="128"/>
    </location>
</feature>
<organism evidence="3 4">
    <name type="scientific">Hydnomerulius pinastri MD-312</name>
    <dbReference type="NCBI Taxonomy" id="994086"/>
    <lineage>
        <taxon>Eukaryota</taxon>
        <taxon>Fungi</taxon>
        <taxon>Dikarya</taxon>
        <taxon>Basidiomycota</taxon>
        <taxon>Agaricomycotina</taxon>
        <taxon>Agaricomycetes</taxon>
        <taxon>Agaricomycetidae</taxon>
        <taxon>Boletales</taxon>
        <taxon>Boletales incertae sedis</taxon>
        <taxon>Leucogyrophana</taxon>
    </lineage>
</organism>
<evidence type="ECO:0000313" key="3">
    <source>
        <dbReference type="EMBL" id="KIJ57803.1"/>
    </source>
</evidence>
<proteinExistence type="predicted"/>
<evidence type="ECO:0000256" key="1">
    <source>
        <dbReference type="SAM" id="Coils"/>
    </source>
</evidence>
<name>A0A0C9VWZ3_9AGAM</name>
<feature type="compositionally biased region" description="Polar residues" evidence="2">
    <location>
        <begin position="1"/>
        <end position="17"/>
    </location>
</feature>
<reference evidence="3 4" key="1">
    <citation type="submission" date="2014-04" db="EMBL/GenBank/DDBJ databases">
        <title>Evolutionary Origins and Diversification of the Mycorrhizal Mutualists.</title>
        <authorList>
            <consortium name="DOE Joint Genome Institute"/>
            <consortium name="Mycorrhizal Genomics Consortium"/>
            <person name="Kohler A."/>
            <person name="Kuo A."/>
            <person name="Nagy L.G."/>
            <person name="Floudas D."/>
            <person name="Copeland A."/>
            <person name="Barry K.W."/>
            <person name="Cichocki N."/>
            <person name="Veneault-Fourrey C."/>
            <person name="LaButti K."/>
            <person name="Lindquist E.A."/>
            <person name="Lipzen A."/>
            <person name="Lundell T."/>
            <person name="Morin E."/>
            <person name="Murat C."/>
            <person name="Riley R."/>
            <person name="Ohm R."/>
            <person name="Sun H."/>
            <person name="Tunlid A."/>
            <person name="Henrissat B."/>
            <person name="Grigoriev I.V."/>
            <person name="Hibbett D.S."/>
            <person name="Martin F."/>
        </authorList>
    </citation>
    <scope>NUCLEOTIDE SEQUENCE [LARGE SCALE GENOMIC DNA]</scope>
    <source>
        <strain evidence="3 4">MD-312</strain>
    </source>
</reference>
<dbReference type="OrthoDB" id="2689769at2759"/>
<dbReference type="HOGENOM" id="CLU_1578726_0_0_1"/>
<feature type="region of interest" description="Disordered" evidence="2">
    <location>
        <begin position="1"/>
        <end position="52"/>
    </location>
</feature>
<dbReference type="AlphaFoldDB" id="A0A0C9VWZ3"/>
<sequence length="169" mass="18512">MSSADTFPSSTSVSSGHPWTCDGHVLSPKAKQKDFSKSSQAASTSKQPSFPGAVEDFTRNLATFDANIKEMYLKTVSASPDPFSHHVDNQSRRWAQAISKKQHAMKKMLEAQKVIEDVENDVRKYLAEDTIESLRSILCTIGDISTPDGRYLSTIEGVVIQSGSSTDPQ</sequence>